<dbReference type="Gene3D" id="3.30.200.20">
    <property type="entry name" value="Phosphorylase Kinase, domain 1"/>
    <property type="match status" value="1"/>
</dbReference>
<feature type="compositionally biased region" description="Low complexity" evidence="11">
    <location>
        <begin position="1183"/>
        <end position="1194"/>
    </location>
</feature>
<proteinExistence type="inferred from homology"/>
<dbReference type="FunFam" id="3.30.200.20:FF:000191">
    <property type="entry name" value="3-phosphoinositide-dependent protein kinase 2-like"/>
    <property type="match status" value="1"/>
</dbReference>
<evidence type="ECO:0000256" key="6">
    <source>
        <dbReference type="ARBA" id="ARBA00022777"/>
    </source>
</evidence>
<evidence type="ECO:0000256" key="9">
    <source>
        <dbReference type="ARBA" id="ARBA00048679"/>
    </source>
</evidence>
<dbReference type="CDD" id="cd05581">
    <property type="entry name" value="STKc_PDK1"/>
    <property type="match status" value="1"/>
</dbReference>
<dbReference type="InterPro" id="IPR050236">
    <property type="entry name" value="Ser_Thr_kinase_AGC"/>
</dbReference>
<feature type="domain" description="Protein kinase" evidence="12">
    <location>
        <begin position="202"/>
        <end position="463"/>
    </location>
</feature>
<dbReference type="Pfam" id="PF00069">
    <property type="entry name" value="Pkinase"/>
    <property type="match status" value="1"/>
</dbReference>
<feature type="compositionally biased region" description="Polar residues" evidence="11">
    <location>
        <begin position="532"/>
        <end position="542"/>
    </location>
</feature>
<evidence type="ECO:0000313" key="14">
    <source>
        <dbReference type="Proteomes" id="UP001377567"/>
    </source>
</evidence>
<feature type="compositionally biased region" description="Polar residues" evidence="11">
    <location>
        <begin position="1147"/>
        <end position="1158"/>
    </location>
</feature>
<dbReference type="PROSITE" id="PS00107">
    <property type="entry name" value="PROTEIN_KINASE_ATP"/>
    <property type="match status" value="1"/>
</dbReference>
<dbReference type="EC" id="2.7.11.1" evidence="2"/>
<keyword evidence="4" id="KW-0808">Transferase</keyword>
<evidence type="ECO:0000256" key="8">
    <source>
        <dbReference type="ARBA" id="ARBA00047899"/>
    </source>
</evidence>
<dbReference type="EMBL" id="BTGD01000005">
    <property type="protein sequence ID" value="GMM55316.1"/>
    <property type="molecule type" value="Genomic_DNA"/>
</dbReference>
<comment type="caution">
    <text evidence="13">The sequence shown here is derived from an EMBL/GenBank/DDBJ whole genome shotgun (WGS) entry which is preliminary data.</text>
</comment>
<evidence type="ECO:0000256" key="7">
    <source>
        <dbReference type="ARBA" id="ARBA00022840"/>
    </source>
</evidence>
<keyword evidence="6 13" id="KW-0418">Kinase</keyword>
<dbReference type="PANTHER" id="PTHR24356:SF163">
    <property type="entry name" value="3-PHOSPHOINOSITIDE-DEPENDENT PROTEIN KINASE 1-RELATED"/>
    <property type="match status" value="1"/>
</dbReference>
<feature type="compositionally biased region" description="Low complexity" evidence="11">
    <location>
        <begin position="610"/>
        <end position="626"/>
    </location>
</feature>
<dbReference type="PANTHER" id="PTHR24356">
    <property type="entry name" value="SERINE/THREONINE-PROTEIN KINASE"/>
    <property type="match status" value="1"/>
</dbReference>
<dbReference type="SUPFAM" id="SSF56112">
    <property type="entry name" value="Protein kinase-like (PK-like)"/>
    <property type="match status" value="1"/>
</dbReference>
<evidence type="ECO:0000313" key="13">
    <source>
        <dbReference type="EMBL" id="GMM55316.1"/>
    </source>
</evidence>
<dbReference type="GO" id="GO:0004674">
    <property type="term" value="F:protein serine/threonine kinase activity"/>
    <property type="evidence" value="ECO:0007669"/>
    <property type="project" value="UniProtKB-KW"/>
</dbReference>
<dbReference type="InterPro" id="IPR000719">
    <property type="entry name" value="Prot_kinase_dom"/>
</dbReference>
<reference evidence="13 14" key="1">
    <citation type="journal article" date="2023" name="Elife">
        <title>Identification of key yeast species and microbe-microbe interactions impacting larval growth of Drosophila in the wild.</title>
        <authorList>
            <person name="Mure A."/>
            <person name="Sugiura Y."/>
            <person name="Maeda R."/>
            <person name="Honda K."/>
            <person name="Sakurai N."/>
            <person name="Takahashi Y."/>
            <person name="Watada M."/>
            <person name="Katoh T."/>
            <person name="Gotoh A."/>
            <person name="Gotoh Y."/>
            <person name="Taniguchi I."/>
            <person name="Nakamura K."/>
            <person name="Hayashi T."/>
            <person name="Katayama T."/>
            <person name="Uemura T."/>
            <person name="Hattori Y."/>
        </authorList>
    </citation>
    <scope>NUCLEOTIDE SEQUENCE [LARGE SCALE GENOMIC DNA]</scope>
    <source>
        <strain evidence="13 14">KH-74</strain>
    </source>
</reference>
<feature type="compositionally biased region" description="Basic residues" evidence="11">
    <location>
        <begin position="638"/>
        <end position="655"/>
    </location>
</feature>
<evidence type="ECO:0000256" key="3">
    <source>
        <dbReference type="ARBA" id="ARBA00022527"/>
    </source>
</evidence>
<feature type="region of interest" description="Disordered" evidence="11">
    <location>
        <begin position="137"/>
        <end position="158"/>
    </location>
</feature>
<dbReference type="FunFam" id="1.10.510.10:FF:000534">
    <property type="entry name" value="Serine/threonine-protein kinase PKH2"/>
    <property type="match status" value="1"/>
</dbReference>
<feature type="compositionally biased region" description="Basic residues" evidence="11">
    <location>
        <begin position="582"/>
        <end position="596"/>
    </location>
</feature>
<dbReference type="InterPro" id="IPR017441">
    <property type="entry name" value="Protein_kinase_ATP_BS"/>
</dbReference>
<keyword evidence="5 10" id="KW-0547">Nucleotide-binding</keyword>
<feature type="region of interest" description="Disordered" evidence="11">
    <location>
        <begin position="862"/>
        <end position="908"/>
    </location>
</feature>
<keyword evidence="3 13" id="KW-0723">Serine/threonine-protein kinase</keyword>
<comment type="catalytic activity">
    <reaction evidence="9">
        <text>L-seryl-[protein] + ATP = O-phospho-L-seryl-[protein] + ADP + H(+)</text>
        <dbReference type="Rhea" id="RHEA:17989"/>
        <dbReference type="Rhea" id="RHEA-COMP:9863"/>
        <dbReference type="Rhea" id="RHEA-COMP:11604"/>
        <dbReference type="ChEBI" id="CHEBI:15378"/>
        <dbReference type="ChEBI" id="CHEBI:29999"/>
        <dbReference type="ChEBI" id="CHEBI:30616"/>
        <dbReference type="ChEBI" id="CHEBI:83421"/>
        <dbReference type="ChEBI" id="CHEBI:456216"/>
        <dbReference type="EC" id="2.7.11.1"/>
    </reaction>
</comment>
<dbReference type="Gene3D" id="1.10.510.10">
    <property type="entry name" value="Transferase(Phosphotransferase) domain 1"/>
    <property type="match status" value="1"/>
</dbReference>
<dbReference type="PROSITE" id="PS50011">
    <property type="entry name" value="PROTEIN_KINASE_DOM"/>
    <property type="match status" value="1"/>
</dbReference>
<evidence type="ECO:0000256" key="1">
    <source>
        <dbReference type="ARBA" id="ARBA00010006"/>
    </source>
</evidence>
<dbReference type="InterPro" id="IPR011009">
    <property type="entry name" value="Kinase-like_dom_sf"/>
</dbReference>
<evidence type="ECO:0000256" key="4">
    <source>
        <dbReference type="ARBA" id="ARBA00022679"/>
    </source>
</evidence>
<keyword evidence="7 10" id="KW-0067">ATP-binding</keyword>
<comment type="catalytic activity">
    <reaction evidence="8">
        <text>L-threonyl-[protein] + ATP = O-phospho-L-threonyl-[protein] + ADP + H(+)</text>
        <dbReference type="Rhea" id="RHEA:46608"/>
        <dbReference type="Rhea" id="RHEA-COMP:11060"/>
        <dbReference type="Rhea" id="RHEA-COMP:11605"/>
        <dbReference type="ChEBI" id="CHEBI:15378"/>
        <dbReference type="ChEBI" id="CHEBI:30013"/>
        <dbReference type="ChEBI" id="CHEBI:30616"/>
        <dbReference type="ChEBI" id="CHEBI:61977"/>
        <dbReference type="ChEBI" id="CHEBI:456216"/>
        <dbReference type="EC" id="2.7.11.1"/>
    </reaction>
</comment>
<name>A0AAV5RXE4_MAUHU</name>
<evidence type="ECO:0000256" key="5">
    <source>
        <dbReference type="ARBA" id="ARBA00022741"/>
    </source>
</evidence>
<dbReference type="AlphaFoldDB" id="A0AAV5RXE4"/>
<accession>A0AAV5RXE4</accession>
<dbReference type="InterPro" id="IPR008271">
    <property type="entry name" value="Ser/Thr_kinase_AS"/>
</dbReference>
<dbReference type="Proteomes" id="UP001377567">
    <property type="component" value="Unassembled WGS sequence"/>
</dbReference>
<organism evidence="13 14">
    <name type="scientific">Maudiozyma humilis</name>
    <name type="common">Sour dough yeast</name>
    <name type="synonym">Kazachstania humilis</name>
    <dbReference type="NCBI Taxonomy" id="51915"/>
    <lineage>
        <taxon>Eukaryota</taxon>
        <taxon>Fungi</taxon>
        <taxon>Dikarya</taxon>
        <taxon>Ascomycota</taxon>
        <taxon>Saccharomycotina</taxon>
        <taxon>Saccharomycetes</taxon>
        <taxon>Saccharomycetales</taxon>
        <taxon>Saccharomycetaceae</taxon>
        <taxon>Maudiozyma</taxon>
    </lineage>
</organism>
<gene>
    <name evidence="13" type="ORF">DAKH74_019320</name>
</gene>
<dbReference type="GO" id="GO:0010606">
    <property type="term" value="P:positive regulation of cytoplasmic mRNA processing body assembly"/>
    <property type="evidence" value="ECO:0007669"/>
    <property type="project" value="UniProtKB-ARBA"/>
</dbReference>
<evidence type="ECO:0000256" key="2">
    <source>
        <dbReference type="ARBA" id="ARBA00012513"/>
    </source>
</evidence>
<feature type="compositionally biased region" description="Polar residues" evidence="11">
    <location>
        <begin position="1115"/>
        <end position="1124"/>
    </location>
</feature>
<dbReference type="GO" id="GO:0060211">
    <property type="term" value="P:regulation of nuclear-transcribed mRNA poly(A) tail shortening"/>
    <property type="evidence" value="ECO:0007669"/>
    <property type="project" value="UniProtKB-ARBA"/>
</dbReference>
<comment type="similarity">
    <text evidence="1">Belongs to the protein kinase superfamily. AGC Ser/Thr protein kinase family. PDPK1 subfamily.</text>
</comment>
<dbReference type="SMART" id="SM00220">
    <property type="entry name" value="S_TKc"/>
    <property type="match status" value="1"/>
</dbReference>
<feature type="compositionally biased region" description="Polar residues" evidence="11">
    <location>
        <begin position="862"/>
        <end position="876"/>
    </location>
</feature>
<dbReference type="GO" id="GO:0005524">
    <property type="term" value="F:ATP binding"/>
    <property type="evidence" value="ECO:0007669"/>
    <property type="project" value="UniProtKB-UniRule"/>
</dbReference>
<evidence type="ECO:0000259" key="12">
    <source>
        <dbReference type="PROSITE" id="PS50011"/>
    </source>
</evidence>
<evidence type="ECO:0000256" key="11">
    <source>
        <dbReference type="SAM" id="MobiDB-lite"/>
    </source>
</evidence>
<keyword evidence="14" id="KW-1185">Reference proteome</keyword>
<feature type="region of interest" description="Disordered" evidence="11">
    <location>
        <begin position="503"/>
        <end position="542"/>
    </location>
</feature>
<evidence type="ECO:0000256" key="10">
    <source>
        <dbReference type="PROSITE-ProRule" id="PRU10141"/>
    </source>
</evidence>
<dbReference type="GO" id="GO:0005938">
    <property type="term" value="C:cell cortex"/>
    <property type="evidence" value="ECO:0007669"/>
    <property type="project" value="UniProtKB-ARBA"/>
</dbReference>
<feature type="region of interest" description="Disordered" evidence="11">
    <location>
        <begin position="578"/>
        <end position="722"/>
    </location>
</feature>
<feature type="binding site" evidence="10">
    <location>
        <position position="231"/>
    </location>
    <ligand>
        <name>ATP</name>
        <dbReference type="ChEBI" id="CHEBI:30616"/>
    </ligand>
</feature>
<dbReference type="GO" id="GO:0000196">
    <property type="term" value="P:cell integrity MAPK cascade"/>
    <property type="evidence" value="ECO:0007669"/>
    <property type="project" value="UniProtKB-ARBA"/>
</dbReference>
<protein>
    <recommendedName>
        <fullName evidence="2">non-specific serine/threonine protein kinase</fullName>
        <ecNumber evidence="2">2.7.11.1</ecNumber>
    </recommendedName>
</protein>
<dbReference type="InterPro" id="IPR039046">
    <property type="entry name" value="PDPK1"/>
</dbReference>
<sequence>MIFFKGSQTPTTRPLLPTDEGKLNMKLARNHVPPDTPADSPGRDISMAQRSASNRNMEDLLQKSKYAQQKALTDTNNFIENFNRAETAHRNGPGHSSPLKQDYSIEEVSEANNNDNDQISLGSVDNTMDDSLVAQPIPKDDDDNAAHSHGVIGGDGLTMDKNSQKRYDEWAERGAANIVQEVTNPKTGETYKKLVKKGIKDFKFGEMIGDGAYSTVMLATSIDSGKKYAVKVLNKAYLIKQKKVKYVNIEKNALQRVNNSRSIIKLFFTFQDEASLYFLLEYAPNGDFLSLMKKFGSLNETAACYYSAQIIDAIDYLHNHGIIHRDIKPENILLDQDWKVKLTDFGTAKLLDLEGEPKRYDLLTRSKSFVGTAEYVSPELLNDSFVDYRCDIWAFGCILFQMIAGRPPFKATNEYLTFQKVMKVQYAFTAGFPTMIRDLVKRILVKQISHRLTIAEIERHPFYKDKNFRDGSIWKDPVPGLSGYKINAKSMLPIPDLKDIYPNKRNAMGHGKRSASAATVSTTTHSANTSTVQQSPTLPRSHSSYAIATKDDKSSNSGEKIEYVVNKPADVRTTAILDNARKTVKNRKASKSKHHPSGAALAATLAFGKNSNSSSNEISTSISNDSHTSNNSAEDIHRKQHRSRSHEHRRTHHHKEPASHSSSGVPSTDPPELPSVVVSDALDRPQAEQKPATPNIRPTRSYSGSDQDGDDSFGSKHNKIDLNEADTSTSTIASSIPNEEIAKVARASVNKLDIPWSFYLKDINEHIVRVSEVSISVMETTALEKTLQRFGRYTIDPQNFSANSRSTLLSQVARSGGEITGLRTGFRVPEEKYYNDNRIDFENVVDVYRNIGTDVQSLLLSDEQNFDANSKTGSSESPRDSEETEKEDTNSHPIKKNANDNDNSHSLLGGRMKKLFSHTRQNPALHSGSDTAGHDRFLRRILVITNYGRALIFVGRKSSDENDQMHSLSYGIDLCQMGLVIKEIPMNNPASNLIVMQTPYKSFIMRALEASNASKKAAFNSLWLRTLKKCITTGTDHKKHANLKHVTSTPKRSHTTTGSPTSSLRKPETPGRSPSMKQSTHHKTVSSPIIERQGTPKSPKSSPLIGTKGGESKHSLLSKTLDNPNRSRKSRIFNSYVSAREKESKKVNQTGVPTNSKLINGLPASPHSSIFGLGLSTSKDKSSNSSEHSSSLSKINLRHK</sequence>
<dbReference type="PROSITE" id="PS00108">
    <property type="entry name" value="PROTEIN_KINASE_ST"/>
    <property type="match status" value="1"/>
</dbReference>
<feature type="region of interest" description="Disordered" evidence="11">
    <location>
        <begin position="1041"/>
        <end position="1200"/>
    </location>
</feature>
<dbReference type="GO" id="GO:0032511">
    <property type="term" value="P:late endosome to vacuole transport via multivesicular body sorting pathway"/>
    <property type="evidence" value="ECO:0007669"/>
    <property type="project" value="UniProtKB-ARBA"/>
</dbReference>
<feature type="compositionally biased region" description="Low complexity" evidence="11">
    <location>
        <begin position="514"/>
        <end position="531"/>
    </location>
</feature>
<feature type="compositionally biased region" description="Polar residues" evidence="11">
    <location>
        <begin position="1045"/>
        <end position="1064"/>
    </location>
</feature>